<feature type="transmembrane region" description="Helical" evidence="1">
    <location>
        <begin position="178"/>
        <end position="194"/>
    </location>
</feature>
<evidence type="ECO:0000256" key="1">
    <source>
        <dbReference type="SAM" id="Phobius"/>
    </source>
</evidence>
<feature type="transmembrane region" description="Helical" evidence="1">
    <location>
        <begin position="200"/>
        <end position="218"/>
    </location>
</feature>
<reference evidence="3" key="1">
    <citation type="submission" date="2018-05" db="EMBL/GenBank/DDBJ databases">
        <authorList>
            <person name="Lanie J.A."/>
            <person name="Ng W.-L."/>
            <person name="Kazmierczak K.M."/>
            <person name="Andrzejewski T.M."/>
            <person name="Davidsen T.M."/>
            <person name="Wayne K.J."/>
            <person name="Tettelin H."/>
            <person name="Glass J.I."/>
            <person name="Rusch D."/>
            <person name="Podicherti R."/>
            <person name="Tsui H.-C.T."/>
            <person name="Winkler M.E."/>
        </authorList>
    </citation>
    <scope>NUCLEOTIDE SEQUENCE</scope>
</reference>
<feature type="domain" description="CAAX prenyl protease 2/Lysostaphin resistance protein A-like" evidence="2">
    <location>
        <begin position="146"/>
        <end position="236"/>
    </location>
</feature>
<keyword evidence="1" id="KW-0812">Transmembrane</keyword>
<dbReference type="EMBL" id="UINC01059846">
    <property type="protein sequence ID" value="SVB83706.1"/>
    <property type="molecule type" value="Genomic_DNA"/>
</dbReference>
<dbReference type="PANTHER" id="PTHR39430">
    <property type="entry name" value="MEMBRANE-ASSOCIATED PROTEASE-RELATED"/>
    <property type="match status" value="1"/>
</dbReference>
<feature type="transmembrane region" description="Helical" evidence="1">
    <location>
        <begin position="269"/>
        <end position="288"/>
    </location>
</feature>
<sequence>MVLVKWFMKTNTPRIKYGWLRALLFFVSFFIFIAVFDLIGIAIVSSITEYSFKEYISDTELLMENKMMLLMMVCQLLGTLVTVWIFQKFVNREAFSAIGLEFNGYKDDFVSGLIFGAGLIGIGFAILYTINFLSVASIQFSLIDQLFYLSLFAVVSLNEEIAIRGYILQNLSSSFNKYIALVLSSLVFMLMHIGNPNMSGIPLFNLFLAGLFLGVYCIHKNNLWFPIGAHFTWNYFQGPVLGFEVSGNDVDSIFVQSLEGSELITGGEFGFEGSIILTIFMIIGIVYLDRRFSSV</sequence>
<gene>
    <name evidence="3" type="ORF">METZ01_LOCUS236560</name>
</gene>
<keyword evidence="1" id="KW-1133">Transmembrane helix</keyword>
<feature type="transmembrane region" description="Helical" evidence="1">
    <location>
        <begin position="108"/>
        <end position="130"/>
    </location>
</feature>
<proteinExistence type="predicted"/>
<keyword evidence="1" id="KW-0472">Membrane</keyword>
<accession>A0A382H8S6</accession>
<dbReference type="GO" id="GO:0080120">
    <property type="term" value="P:CAAX-box protein maturation"/>
    <property type="evidence" value="ECO:0007669"/>
    <property type="project" value="UniProtKB-ARBA"/>
</dbReference>
<evidence type="ECO:0000259" key="2">
    <source>
        <dbReference type="Pfam" id="PF02517"/>
    </source>
</evidence>
<dbReference type="AlphaFoldDB" id="A0A382H8S6"/>
<name>A0A382H8S6_9ZZZZ</name>
<feature type="transmembrane region" description="Helical" evidence="1">
    <location>
        <begin position="136"/>
        <end position="157"/>
    </location>
</feature>
<organism evidence="3">
    <name type="scientific">marine metagenome</name>
    <dbReference type="NCBI Taxonomy" id="408172"/>
    <lineage>
        <taxon>unclassified sequences</taxon>
        <taxon>metagenomes</taxon>
        <taxon>ecological metagenomes</taxon>
    </lineage>
</organism>
<dbReference type="InterPro" id="IPR003675">
    <property type="entry name" value="Rce1/LyrA-like_dom"/>
</dbReference>
<dbReference type="PANTHER" id="PTHR39430:SF1">
    <property type="entry name" value="PROTEASE"/>
    <property type="match status" value="1"/>
</dbReference>
<dbReference type="GO" id="GO:0004175">
    <property type="term" value="F:endopeptidase activity"/>
    <property type="evidence" value="ECO:0007669"/>
    <property type="project" value="UniProtKB-ARBA"/>
</dbReference>
<protein>
    <recommendedName>
        <fullName evidence="2">CAAX prenyl protease 2/Lysostaphin resistance protein A-like domain-containing protein</fullName>
    </recommendedName>
</protein>
<evidence type="ECO:0000313" key="3">
    <source>
        <dbReference type="EMBL" id="SVB83706.1"/>
    </source>
</evidence>
<feature type="transmembrane region" description="Helical" evidence="1">
    <location>
        <begin position="67"/>
        <end position="87"/>
    </location>
</feature>
<dbReference type="Pfam" id="PF02517">
    <property type="entry name" value="Rce1-like"/>
    <property type="match status" value="1"/>
</dbReference>
<feature type="transmembrane region" description="Helical" evidence="1">
    <location>
        <begin position="20"/>
        <end position="47"/>
    </location>
</feature>